<keyword evidence="13" id="KW-0328">Glycosyltransferase</keyword>
<gene>
    <name evidence="10" type="primary">hisH</name>
    <name evidence="13" type="synonym">hisH1</name>
    <name evidence="13" type="ordered locus">HRM2_35740</name>
</gene>
<dbReference type="InterPro" id="IPR017926">
    <property type="entry name" value="GATASE"/>
</dbReference>
<evidence type="ECO:0000256" key="3">
    <source>
        <dbReference type="ARBA" id="ARBA00022605"/>
    </source>
</evidence>
<dbReference type="PIRSF" id="PIRSF000495">
    <property type="entry name" value="Amidotransf_hisH"/>
    <property type="match status" value="1"/>
</dbReference>
<comment type="pathway">
    <text evidence="1 10">Amino-acid biosynthesis; L-histidine biosynthesis; L-histidine from 5-phospho-alpha-D-ribose 1-diphosphate: step 5/9.</text>
</comment>
<keyword evidence="7 10" id="KW-0456">Lyase</keyword>
<evidence type="ECO:0000256" key="11">
    <source>
        <dbReference type="PIRSR" id="PIRSR000495-1"/>
    </source>
</evidence>
<sequence>MITIVDYGGGNLTSVARAVSFLGFTPCITGDADEIRTADRIIFPGVGAAGAAMTAMEQGGIDLAMKEAFNAGVPMLGICVGCQIIMDQSQENDAVCLGLIPGEVRAFPQRMPSPEGGRLKVPHMGWNGLTVIRDHPLLQGVKKDDEFYFVHSYFPVPKDEGAVFGTTDYGVSFTSALGMDNLFATQFHLEKSGEPGLLILKNFCVWKPC</sequence>
<dbReference type="SUPFAM" id="SSF52317">
    <property type="entry name" value="Class I glutamine amidotransferase-like"/>
    <property type="match status" value="1"/>
</dbReference>
<evidence type="ECO:0000259" key="12">
    <source>
        <dbReference type="Pfam" id="PF00117"/>
    </source>
</evidence>
<keyword evidence="4 10" id="KW-0378">Hydrolase</keyword>
<dbReference type="PROSITE" id="PS51273">
    <property type="entry name" value="GATASE_TYPE_1"/>
    <property type="match status" value="1"/>
</dbReference>
<dbReference type="GO" id="GO:0000105">
    <property type="term" value="P:L-histidine biosynthetic process"/>
    <property type="evidence" value="ECO:0007669"/>
    <property type="project" value="UniProtKB-UniRule"/>
</dbReference>
<evidence type="ECO:0000256" key="7">
    <source>
        <dbReference type="ARBA" id="ARBA00023239"/>
    </source>
</evidence>
<comment type="subunit">
    <text evidence="2 10">Heterodimer of HisH and HisF.</text>
</comment>
<comment type="function">
    <text evidence="10">IGPS catalyzes the conversion of PRFAR and glutamine to IGP, AICAR and glutamate. The HisH subunit catalyzes the hydrolysis of glutamine to glutamate and ammonia as part of the synthesis of IGP and AICAR. The resulting ammonia molecule is channeled to the active site of HisF.</text>
</comment>
<dbReference type="EC" id="3.5.1.2" evidence="10"/>
<dbReference type="HAMAP" id="MF_00278">
    <property type="entry name" value="HisH"/>
    <property type="match status" value="1"/>
</dbReference>
<evidence type="ECO:0000256" key="9">
    <source>
        <dbReference type="ARBA" id="ARBA00049534"/>
    </source>
</evidence>
<dbReference type="UniPathway" id="UPA00031">
    <property type="reaction ID" value="UER00010"/>
</dbReference>
<dbReference type="EMBL" id="CP001087">
    <property type="protein sequence ID" value="ACN16639.1"/>
    <property type="molecule type" value="Genomic_DNA"/>
</dbReference>
<dbReference type="Proteomes" id="UP000000442">
    <property type="component" value="Chromosome"/>
</dbReference>
<evidence type="ECO:0000313" key="14">
    <source>
        <dbReference type="Proteomes" id="UP000000442"/>
    </source>
</evidence>
<dbReference type="Pfam" id="PF00117">
    <property type="entry name" value="GATase"/>
    <property type="match status" value="1"/>
</dbReference>
<dbReference type="GO" id="GO:0004359">
    <property type="term" value="F:glutaminase activity"/>
    <property type="evidence" value="ECO:0007669"/>
    <property type="project" value="UniProtKB-EC"/>
</dbReference>
<dbReference type="GO" id="GO:0005737">
    <property type="term" value="C:cytoplasm"/>
    <property type="evidence" value="ECO:0007669"/>
    <property type="project" value="UniProtKB-SubCell"/>
</dbReference>
<evidence type="ECO:0000256" key="5">
    <source>
        <dbReference type="ARBA" id="ARBA00022962"/>
    </source>
</evidence>
<feature type="domain" description="Glutamine amidotransferase" evidence="12">
    <location>
        <begin position="4"/>
        <end position="204"/>
    </location>
</feature>
<evidence type="ECO:0000256" key="8">
    <source>
        <dbReference type="ARBA" id="ARBA00047838"/>
    </source>
</evidence>
<evidence type="ECO:0000256" key="1">
    <source>
        <dbReference type="ARBA" id="ARBA00005091"/>
    </source>
</evidence>
<comment type="subcellular location">
    <subcellularLocation>
        <location evidence="10">Cytoplasm</location>
    </subcellularLocation>
</comment>
<keyword evidence="5 10" id="KW-0315">Glutamine amidotransferase</keyword>
<dbReference type="PANTHER" id="PTHR42701">
    <property type="entry name" value="IMIDAZOLE GLYCEROL PHOSPHATE SYNTHASE SUBUNIT HISH"/>
    <property type="match status" value="1"/>
</dbReference>
<dbReference type="KEGG" id="dat:HRM2_35740"/>
<feature type="active site" description="Nucleophile" evidence="10 11">
    <location>
        <position position="79"/>
    </location>
</feature>
<dbReference type="Gene3D" id="3.40.50.880">
    <property type="match status" value="1"/>
</dbReference>
<dbReference type="InterPro" id="IPR029062">
    <property type="entry name" value="Class_I_gatase-like"/>
</dbReference>
<accession>C0Q9D4</accession>
<dbReference type="GO" id="GO:0016829">
    <property type="term" value="F:lyase activity"/>
    <property type="evidence" value="ECO:0007669"/>
    <property type="project" value="UniProtKB-KW"/>
</dbReference>
<dbReference type="AlphaFoldDB" id="C0Q9D4"/>
<evidence type="ECO:0000256" key="2">
    <source>
        <dbReference type="ARBA" id="ARBA00011152"/>
    </source>
</evidence>
<dbReference type="eggNOG" id="COG0118">
    <property type="taxonomic scope" value="Bacteria"/>
</dbReference>
<dbReference type="PANTHER" id="PTHR42701:SF1">
    <property type="entry name" value="IMIDAZOLE GLYCEROL PHOSPHATE SYNTHASE SUBUNIT HISH"/>
    <property type="match status" value="1"/>
</dbReference>
<protein>
    <recommendedName>
        <fullName evidence="10">Imidazole glycerol phosphate synthase subunit HisH</fullName>
        <ecNumber evidence="10">4.3.2.10</ecNumber>
    </recommendedName>
    <alternativeName>
        <fullName evidence="10">IGP synthase glutaminase subunit</fullName>
        <ecNumber evidence="10">3.5.1.2</ecNumber>
    </alternativeName>
    <alternativeName>
        <fullName evidence="10">IGP synthase subunit HisH</fullName>
    </alternativeName>
    <alternativeName>
        <fullName evidence="10">ImGP synthase subunit HisH</fullName>
        <shortName evidence="10">IGPS subunit HisH</shortName>
    </alternativeName>
</protein>
<evidence type="ECO:0000313" key="13">
    <source>
        <dbReference type="EMBL" id="ACN16639.1"/>
    </source>
</evidence>
<proteinExistence type="inferred from homology"/>
<dbReference type="InterPro" id="IPR010139">
    <property type="entry name" value="Imidazole-glycPsynth_HisH"/>
</dbReference>
<keyword evidence="14" id="KW-1185">Reference proteome</keyword>
<keyword evidence="6 10" id="KW-0368">Histidine biosynthesis</keyword>
<evidence type="ECO:0000256" key="10">
    <source>
        <dbReference type="HAMAP-Rule" id="MF_00278"/>
    </source>
</evidence>
<dbReference type="HOGENOM" id="CLU_071837_2_0_7"/>
<keyword evidence="3 10" id="KW-0028">Amino-acid biosynthesis</keyword>
<evidence type="ECO:0000256" key="6">
    <source>
        <dbReference type="ARBA" id="ARBA00023102"/>
    </source>
</evidence>
<dbReference type="NCBIfam" id="TIGR01855">
    <property type="entry name" value="IMP_synth_hisH"/>
    <property type="match status" value="1"/>
</dbReference>
<comment type="catalytic activity">
    <reaction evidence="9 10">
        <text>L-glutamine + H2O = L-glutamate + NH4(+)</text>
        <dbReference type="Rhea" id="RHEA:15889"/>
        <dbReference type="ChEBI" id="CHEBI:15377"/>
        <dbReference type="ChEBI" id="CHEBI:28938"/>
        <dbReference type="ChEBI" id="CHEBI:29985"/>
        <dbReference type="ChEBI" id="CHEBI:58359"/>
        <dbReference type="EC" id="3.5.1.2"/>
    </reaction>
</comment>
<organism evidence="13 14">
    <name type="scientific">Desulforapulum autotrophicum (strain ATCC 43914 / DSM 3382 / VKM B-1955 / HRM2)</name>
    <name type="common">Desulfobacterium autotrophicum</name>
    <dbReference type="NCBI Taxonomy" id="177437"/>
    <lineage>
        <taxon>Bacteria</taxon>
        <taxon>Pseudomonadati</taxon>
        <taxon>Thermodesulfobacteriota</taxon>
        <taxon>Desulfobacteria</taxon>
        <taxon>Desulfobacterales</taxon>
        <taxon>Desulfobacteraceae</taxon>
        <taxon>Desulforapulum</taxon>
    </lineage>
</organism>
<dbReference type="STRING" id="177437.HRM2_35740"/>
<feature type="active site" evidence="10 11">
    <location>
        <position position="188"/>
    </location>
</feature>
<evidence type="ECO:0000256" key="4">
    <source>
        <dbReference type="ARBA" id="ARBA00022801"/>
    </source>
</evidence>
<name>C0Q9D4_DESAH</name>
<comment type="catalytic activity">
    <reaction evidence="8 10">
        <text>5-[(5-phospho-1-deoxy-D-ribulos-1-ylimino)methylamino]-1-(5-phospho-beta-D-ribosyl)imidazole-4-carboxamide + L-glutamine = D-erythro-1-(imidazol-4-yl)glycerol 3-phosphate + 5-amino-1-(5-phospho-beta-D-ribosyl)imidazole-4-carboxamide + L-glutamate + H(+)</text>
        <dbReference type="Rhea" id="RHEA:24793"/>
        <dbReference type="ChEBI" id="CHEBI:15378"/>
        <dbReference type="ChEBI" id="CHEBI:29985"/>
        <dbReference type="ChEBI" id="CHEBI:58278"/>
        <dbReference type="ChEBI" id="CHEBI:58359"/>
        <dbReference type="ChEBI" id="CHEBI:58475"/>
        <dbReference type="ChEBI" id="CHEBI:58525"/>
        <dbReference type="EC" id="4.3.2.10"/>
    </reaction>
</comment>
<dbReference type="RefSeq" id="WP_015905389.1">
    <property type="nucleotide sequence ID" value="NC_012108.1"/>
</dbReference>
<dbReference type="OrthoDB" id="9807749at2"/>
<reference evidence="13 14" key="1">
    <citation type="journal article" date="2009" name="Environ. Microbiol.">
        <title>Genome sequence of Desulfobacterium autotrophicum HRM2, a marine sulfate reducer oxidizing organic carbon completely to carbon dioxide.</title>
        <authorList>
            <person name="Strittmatter A.W."/>
            <person name="Liesegang H."/>
            <person name="Rabus R."/>
            <person name="Decker I."/>
            <person name="Amann J."/>
            <person name="Andres S."/>
            <person name="Henne A."/>
            <person name="Fricke W.F."/>
            <person name="Martinez-Arias R."/>
            <person name="Bartels D."/>
            <person name="Goesmann A."/>
            <person name="Krause L."/>
            <person name="Puehler A."/>
            <person name="Klenk H.P."/>
            <person name="Richter M."/>
            <person name="Schuler M."/>
            <person name="Gloeckner F.O."/>
            <person name="Meyerdierks A."/>
            <person name="Gottschalk G."/>
            <person name="Amann R."/>
        </authorList>
    </citation>
    <scope>NUCLEOTIDE SEQUENCE [LARGE SCALE GENOMIC DNA]</scope>
    <source>
        <strain evidence="14">ATCC 43914 / DSM 3382 / HRM2</strain>
    </source>
</reference>
<keyword evidence="10" id="KW-0963">Cytoplasm</keyword>
<dbReference type="CDD" id="cd01748">
    <property type="entry name" value="GATase1_IGP_Synthase"/>
    <property type="match status" value="1"/>
</dbReference>
<keyword evidence="13" id="KW-0808">Transferase</keyword>
<dbReference type="GO" id="GO:0000107">
    <property type="term" value="F:imidazoleglycerol-phosphate synthase activity"/>
    <property type="evidence" value="ECO:0007669"/>
    <property type="project" value="UniProtKB-UniRule"/>
</dbReference>
<feature type="active site" evidence="10 11">
    <location>
        <position position="190"/>
    </location>
</feature>
<dbReference type="EC" id="4.3.2.10" evidence="10"/>